<dbReference type="InterPro" id="IPR013041">
    <property type="entry name" value="Clathrin_app_Ig-like_sf"/>
</dbReference>
<dbReference type="Gene3D" id="1.20.58.160">
    <property type="match status" value="1"/>
</dbReference>
<evidence type="ECO:0000313" key="13">
    <source>
        <dbReference type="Proteomes" id="UP001642540"/>
    </source>
</evidence>
<dbReference type="InterPro" id="IPR002014">
    <property type="entry name" value="VHS_dom"/>
</dbReference>
<dbReference type="InterPro" id="IPR027422">
    <property type="entry name" value="GGA1-3"/>
</dbReference>
<dbReference type="Pfam" id="PF03127">
    <property type="entry name" value="GAT"/>
    <property type="match status" value="1"/>
</dbReference>
<dbReference type="PANTHER" id="PTHR45905">
    <property type="entry name" value="GOLGI-LOCALIZED, GAMMA-ADAPTIN EAR CONTAINING, ARF BINDING PROTEIN"/>
    <property type="match status" value="1"/>
</dbReference>
<comment type="subcellular location">
    <subcellularLocation>
        <location evidence="2">Early endosome</location>
    </subcellularLocation>
    <subcellularLocation>
        <location evidence="1">Golgi apparatus</location>
        <location evidence="1">trans-Golgi network membrane</location>
        <topology evidence="1">Peripheral membrane protein</topology>
    </subcellularLocation>
</comment>
<evidence type="ECO:0000259" key="11">
    <source>
        <dbReference type="PROSITE" id="PS50909"/>
    </source>
</evidence>
<keyword evidence="13" id="KW-1185">Reference proteome</keyword>
<proteinExistence type="inferred from homology"/>
<comment type="similarity">
    <text evidence="3">Belongs to the GGA protein family.</text>
</comment>
<organism evidence="12 13">
    <name type="scientific">Orchesella dallaii</name>
    <dbReference type="NCBI Taxonomy" id="48710"/>
    <lineage>
        <taxon>Eukaryota</taxon>
        <taxon>Metazoa</taxon>
        <taxon>Ecdysozoa</taxon>
        <taxon>Arthropoda</taxon>
        <taxon>Hexapoda</taxon>
        <taxon>Collembola</taxon>
        <taxon>Entomobryomorpha</taxon>
        <taxon>Entomobryoidea</taxon>
        <taxon>Orchesellidae</taxon>
        <taxon>Orchesellinae</taxon>
        <taxon>Orchesella</taxon>
    </lineage>
</organism>
<dbReference type="InterPro" id="IPR008153">
    <property type="entry name" value="GAE_dom"/>
</dbReference>
<dbReference type="InterPro" id="IPR008942">
    <property type="entry name" value="ENTH_VHS"/>
</dbReference>
<dbReference type="EMBL" id="CAXLJM020000026">
    <property type="protein sequence ID" value="CAL8092952.1"/>
    <property type="molecule type" value="Genomic_DNA"/>
</dbReference>
<evidence type="ECO:0000259" key="9">
    <source>
        <dbReference type="PROSITE" id="PS50179"/>
    </source>
</evidence>
<dbReference type="SUPFAM" id="SSF89009">
    <property type="entry name" value="GAT-like domain"/>
    <property type="match status" value="1"/>
</dbReference>
<dbReference type="Pfam" id="PF18308">
    <property type="entry name" value="GGA_N-GAT"/>
    <property type="match status" value="1"/>
</dbReference>
<name>A0ABP1Q826_9HEXA</name>
<evidence type="ECO:0000256" key="2">
    <source>
        <dbReference type="ARBA" id="ARBA00004412"/>
    </source>
</evidence>
<accession>A0ABP1Q826</accession>
<dbReference type="PROSITE" id="PS50180">
    <property type="entry name" value="GAE"/>
    <property type="match status" value="1"/>
</dbReference>
<evidence type="ECO:0000256" key="3">
    <source>
        <dbReference type="ARBA" id="ARBA00008099"/>
    </source>
</evidence>
<protein>
    <recommendedName>
        <fullName evidence="14">ADP-ribosylation factor-binding protein GGA1</fullName>
    </recommendedName>
</protein>
<sequence>MDLSGNFEELMQKSPITQHEMTSFLREMRRTPSGTVAVSKLLAAKIQNPSEAQAIHAFDFLENALESETEGSIEFRTEIGRYRFLNEIIRILSPKYLADKTPVAVKDRAIKFLEDAAGAKRKRWFPSEHSKVNSVYQSLIDGGIIQKPTKVADEEAELQKSIFERKENALILKRLLQSKNPSDLQAANRLIKDLVEEETKRNERRAELHSLIDRIETSTGLLTEMLSQSSIDKEIVDELVDTCRNLQQKLGGVATETNDEVTSLLQASENIENVLLLHDSKKNSIKKASEKENSDGAAEGAPEASAVKELSLADQLLLDLVDDNRAATSSSGSRQQSINKIGEYDSGNLLLNLDIDCAPLATPQRVDLDLKKTTKPEPVEPFGEISKLSREMMEQGLKGVPNCSQLKKTDKTPLSQIKRPSEEQEKPATLLQQNPIIVPTLPETSHNSQPDPLSLLDLDFLEKPLLKSTSNLSSASHIHNESENCIDQPKANDENLLLVLESEKSPLENSNTNGMNYNKGSTQKISSILQEGTVASNNGVGNKISNVNSGFSLNTVRDLDLEKIDLIDDLKPLELQLEDNSKDVCLTLTFGRYSGFPDSVTVAVVTLTNRSKSNGLLNYVFQLLPPKGLQVKLLPPGCMELPPWKKTFLPPPILTQVALIFTPNSTAKSHIQSKIRYILSYCFEDETMLHNGDFSVPSCLFSE</sequence>
<dbReference type="Gene3D" id="1.25.40.90">
    <property type="match status" value="1"/>
</dbReference>
<dbReference type="InterPro" id="IPR038425">
    <property type="entry name" value="GAT_sf"/>
</dbReference>
<evidence type="ECO:0000256" key="4">
    <source>
        <dbReference type="ARBA" id="ARBA00022448"/>
    </source>
</evidence>
<feature type="region of interest" description="Disordered" evidence="8">
    <location>
        <begin position="401"/>
        <end position="429"/>
    </location>
</feature>
<evidence type="ECO:0000256" key="5">
    <source>
        <dbReference type="ARBA" id="ARBA00022843"/>
    </source>
</evidence>
<evidence type="ECO:0000256" key="6">
    <source>
        <dbReference type="ARBA" id="ARBA00022927"/>
    </source>
</evidence>
<evidence type="ECO:0000256" key="8">
    <source>
        <dbReference type="SAM" id="MobiDB-lite"/>
    </source>
</evidence>
<reference evidence="12 13" key="1">
    <citation type="submission" date="2024-08" db="EMBL/GenBank/DDBJ databases">
        <authorList>
            <person name="Cucini C."/>
            <person name="Frati F."/>
        </authorList>
    </citation>
    <scope>NUCLEOTIDE SEQUENCE [LARGE SCALE GENOMIC DNA]</scope>
</reference>
<dbReference type="PROSITE" id="PS50179">
    <property type="entry name" value="VHS"/>
    <property type="match status" value="1"/>
</dbReference>
<evidence type="ECO:0000259" key="10">
    <source>
        <dbReference type="PROSITE" id="PS50180"/>
    </source>
</evidence>
<evidence type="ECO:0000256" key="1">
    <source>
        <dbReference type="ARBA" id="ARBA00004150"/>
    </source>
</evidence>
<comment type="caution">
    <text evidence="12">The sequence shown here is derived from an EMBL/GenBank/DDBJ whole genome shotgun (WGS) entry which is preliminary data.</text>
</comment>
<dbReference type="Gene3D" id="1.20.5.170">
    <property type="match status" value="1"/>
</dbReference>
<dbReference type="InterPro" id="IPR041198">
    <property type="entry name" value="GGA_N-GAT"/>
</dbReference>
<dbReference type="SUPFAM" id="SSF48464">
    <property type="entry name" value="ENTH/VHS domain"/>
    <property type="match status" value="1"/>
</dbReference>
<dbReference type="PROSITE" id="PS50909">
    <property type="entry name" value="GAT"/>
    <property type="match status" value="1"/>
</dbReference>
<feature type="domain" description="GAE" evidence="10">
    <location>
        <begin position="571"/>
        <end position="698"/>
    </location>
</feature>
<feature type="domain" description="GAT" evidence="11">
    <location>
        <begin position="165"/>
        <end position="283"/>
    </location>
</feature>
<keyword evidence="6" id="KW-0653">Protein transport</keyword>
<evidence type="ECO:0000313" key="12">
    <source>
        <dbReference type="EMBL" id="CAL8092952.1"/>
    </source>
</evidence>
<evidence type="ECO:0008006" key="14">
    <source>
        <dbReference type="Google" id="ProtNLM"/>
    </source>
</evidence>
<dbReference type="SUPFAM" id="SSF49348">
    <property type="entry name" value="Clathrin adaptor appendage domain"/>
    <property type="match status" value="1"/>
</dbReference>
<dbReference type="InterPro" id="IPR004152">
    <property type="entry name" value="GAT_dom"/>
</dbReference>
<gene>
    <name evidence="12" type="ORF">ODALV1_LOCUS8360</name>
</gene>
<dbReference type="Proteomes" id="UP001642540">
    <property type="component" value="Unassembled WGS sequence"/>
</dbReference>
<evidence type="ECO:0000256" key="7">
    <source>
        <dbReference type="ARBA" id="ARBA00023136"/>
    </source>
</evidence>
<keyword evidence="5" id="KW-0832">Ubl conjugation</keyword>
<dbReference type="Gene3D" id="2.60.40.1230">
    <property type="match status" value="1"/>
</dbReference>
<keyword evidence="7" id="KW-0472">Membrane</keyword>
<feature type="domain" description="VHS" evidence="9">
    <location>
        <begin position="28"/>
        <end position="147"/>
    </location>
</feature>
<dbReference type="PANTHER" id="PTHR45905:SF1">
    <property type="entry name" value="GOLGI-LOCALIZED, GAMMA-ADAPTIN EAR CONTAINING, ARF BINDING PROTEIN"/>
    <property type="match status" value="1"/>
</dbReference>
<keyword evidence="4" id="KW-0813">Transport</keyword>